<dbReference type="Gene3D" id="3.50.50.60">
    <property type="entry name" value="FAD/NAD(P)-binding domain"/>
    <property type="match status" value="2"/>
</dbReference>
<geneLocation type="plasmid" evidence="2 3">
    <name>unnamed2</name>
</geneLocation>
<feature type="domain" description="Styrene monooxygenase StyA putative substrate binding" evidence="1">
    <location>
        <begin position="146"/>
        <end position="253"/>
    </location>
</feature>
<dbReference type="InterPro" id="IPR041654">
    <property type="entry name" value="StyA_sbd"/>
</dbReference>
<reference evidence="3" key="1">
    <citation type="submission" date="2018-05" db="EMBL/GenBank/DDBJ databases">
        <title>Azospirillum thermophila sp. nov., a novel isolated from hot spring.</title>
        <authorList>
            <person name="Zhao Z."/>
        </authorList>
    </citation>
    <scope>NUCLEOTIDE SEQUENCE [LARGE SCALE GENOMIC DNA]</scope>
    <source>
        <strain evidence="3">CFH 70021</strain>
        <plasmid evidence="3">unnamed2</plasmid>
    </source>
</reference>
<dbReference type="Pfam" id="PF17885">
    <property type="entry name" value="Smoa_sbd"/>
    <property type="match status" value="1"/>
</dbReference>
<dbReference type="GO" id="GO:0016874">
    <property type="term" value="F:ligase activity"/>
    <property type="evidence" value="ECO:0007669"/>
    <property type="project" value="UniProtKB-KW"/>
</dbReference>
<sequence>MRHITIIGAGQSGLLLGIGLLKAGYRVTIVSNRTGEEIASGRITSSQCMFDMALEVERRLDVDFWHDDCPDIEGIGFILPDPAGGKALDWAYRLDRPARSVDQRVKMPRFMQAFEDLGGALVIHDAELADLDRYRAASDLVIVASGKGEIGRLFERDAEKSAFDKPMRALGLTYVHGMEPHRPFSRVSFNLIPGVGEYFVFPALTHSGPCEIMVFEGIPGGPMDCWGDVKTPAEHLARSKWILDSFVPWEAERCRHIELTDGLGTLSGRFAPTIRKPVAHLPSGAAVMGMADALVLNDPITGQGSNNAAKCANIFLQEILAHGDRPYDEAWMQRTFDRYWDYARWVVGWTNGLLLPPPEHVVRLLQAAQGSPAVGRAIANGFNDPTSFFPWFADPQAADRFLAQEAAAA</sequence>
<dbReference type="RefSeq" id="WP_109332925.1">
    <property type="nucleotide sequence ID" value="NZ_CP029357.1"/>
</dbReference>
<dbReference type="EMBL" id="CP029357">
    <property type="protein sequence ID" value="AWK89535.1"/>
    <property type="molecule type" value="Genomic_DNA"/>
</dbReference>
<keyword evidence="2" id="KW-0436">Ligase</keyword>
<name>A0A2S2CYN5_9PROT</name>
<keyword evidence="2" id="KW-0614">Plasmid</keyword>
<protein>
    <submittedName>
        <fullName evidence="2">Alanine-phosphoribitol ligase</fullName>
    </submittedName>
</protein>
<proteinExistence type="predicted"/>
<evidence type="ECO:0000313" key="2">
    <source>
        <dbReference type="EMBL" id="AWK89535.1"/>
    </source>
</evidence>
<dbReference type="KEGG" id="azz:DEW08_26300"/>
<organism evidence="2 3">
    <name type="scientific">Azospirillum thermophilum</name>
    <dbReference type="NCBI Taxonomy" id="2202148"/>
    <lineage>
        <taxon>Bacteria</taxon>
        <taxon>Pseudomonadati</taxon>
        <taxon>Pseudomonadota</taxon>
        <taxon>Alphaproteobacteria</taxon>
        <taxon>Rhodospirillales</taxon>
        <taxon>Azospirillaceae</taxon>
        <taxon>Azospirillum</taxon>
    </lineage>
</organism>
<gene>
    <name evidence="2" type="ORF">DEW08_26300</name>
</gene>
<dbReference type="OrthoDB" id="7298605at2"/>
<evidence type="ECO:0000313" key="3">
    <source>
        <dbReference type="Proteomes" id="UP000245629"/>
    </source>
</evidence>
<evidence type="ECO:0000259" key="1">
    <source>
        <dbReference type="Pfam" id="PF17885"/>
    </source>
</evidence>
<dbReference type="InterPro" id="IPR036188">
    <property type="entry name" value="FAD/NAD-bd_sf"/>
</dbReference>
<dbReference type="AlphaFoldDB" id="A0A2S2CYN5"/>
<dbReference type="Proteomes" id="UP000245629">
    <property type="component" value="Plasmid unnamed2"/>
</dbReference>
<accession>A0A2S2CYN5</accession>
<dbReference type="SUPFAM" id="SSF51905">
    <property type="entry name" value="FAD/NAD(P)-binding domain"/>
    <property type="match status" value="1"/>
</dbReference>
<keyword evidence="3" id="KW-1185">Reference proteome</keyword>
<dbReference type="Gene3D" id="3.30.9.40">
    <property type="match status" value="1"/>
</dbReference>